<dbReference type="InterPro" id="IPR000259">
    <property type="entry name" value="Adhesion_dom_fimbrial"/>
</dbReference>
<gene>
    <name evidence="3" type="ORF">DXF85_05905</name>
</gene>
<evidence type="ECO:0000259" key="2">
    <source>
        <dbReference type="Pfam" id="PF00419"/>
    </source>
</evidence>
<dbReference type="InterPro" id="IPR008966">
    <property type="entry name" value="Adhesion_dom_sf"/>
</dbReference>
<dbReference type="RefSeq" id="WP_149691490.1">
    <property type="nucleotide sequence ID" value="NZ_QRDC01000004.1"/>
</dbReference>
<dbReference type="GO" id="GO:0043709">
    <property type="term" value="P:cell adhesion involved in single-species biofilm formation"/>
    <property type="evidence" value="ECO:0007669"/>
    <property type="project" value="TreeGrafter"/>
</dbReference>
<sequence>MKRSIISAAVLSAVFMSAGAFAAGEEGTLTIEGTIINSSCHFADNMNSSVITLPEIDASRFSGLSAGVVVGTEVSDSTPMKIICPAGTKLNTIRISNGEFTTEGVLKNTKEVNGEVDASKGVGVKLKLGNKSITNDQETNVKDIITATKDDSSGVEYTLGFSAQYARLNTATPVVAGEISSVLTISVSAE</sequence>
<feature type="chain" id="PRO_5026736405" evidence="1">
    <location>
        <begin position="23"/>
        <end position="190"/>
    </location>
</feature>
<reference evidence="3 4" key="1">
    <citation type="submission" date="2018-08" db="EMBL/GenBank/DDBJ databases">
        <title>Complete genomic analysis of a Citrobacter pasteurii isolated from cockles (Cerastoderma edule) containing a new chromosomic qnrB allele.</title>
        <authorList>
            <person name="Rodrigues A."/>
            <person name="Baptista T."/>
            <person name="Quesada A."/>
            <person name="Campos M.J."/>
        </authorList>
    </citation>
    <scope>NUCLEOTIDE SEQUENCE [LARGE SCALE GENOMIC DNA]</scope>
    <source>
        <strain evidence="3 4">BA18</strain>
    </source>
</reference>
<evidence type="ECO:0000313" key="4">
    <source>
        <dbReference type="Proteomes" id="UP000468420"/>
    </source>
</evidence>
<feature type="domain" description="Fimbrial-type adhesion" evidence="2">
    <location>
        <begin position="31"/>
        <end position="188"/>
    </location>
</feature>
<proteinExistence type="predicted"/>
<dbReference type="EMBL" id="QRDC01000004">
    <property type="protein sequence ID" value="KAA1279461.1"/>
    <property type="molecule type" value="Genomic_DNA"/>
</dbReference>
<dbReference type="InterPro" id="IPR036937">
    <property type="entry name" value="Adhesion_dom_fimbrial_sf"/>
</dbReference>
<protein>
    <submittedName>
        <fullName evidence="3">Fimbrial protein</fullName>
    </submittedName>
</protein>
<organism evidence="3 4">
    <name type="scientific">Citrobacter pasteurii</name>
    <dbReference type="NCBI Taxonomy" id="1563222"/>
    <lineage>
        <taxon>Bacteria</taxon>
        <taxon>Pseudomonadati</taxon>
        <taxon>Pseudomonadota</taxon>
        <taxon>Gammaproteobacteria</taxon>
        <taxon>Enterobacterales</taxon>
        <taxon>Enterobacteriaceae</taxon>
        <taxon>Citrobacter</taxon>
    </lineage>
</organism>
<evidence type="ECO:0000256" key="1">
    <source>
        <dbReference type="SAM" id="SignalP"/>
    </source>
</evidence>
<dbReference type="InterPro" id="IPR050263">
    <property type="entry name" value="Bact_Fimbrial_Adh_Pro"/>
</dbReference>
<comment type="caution">
    <text evidence="3">The sequence shown here is derived from an EMBL/GenBank/DDBJ whole genome shotgun (WGS) entry which is preliminary data.</text>
</comment>
<dbReference type="GO" id="GO:0009289">
    <property type="term" value="C:pilus"/>
    <property type="evidence" value="ECO:0007669"/>
    <property type="project" value="InterPro"/>
</dbReference>
<dbReference type="PANTHER" id="PTHR33420">
    <property type="entry name" value="FIMBRIAL SUBUNIT ELFA-RELATED"/>
    <property type="match status" value="1"/>
</dbReference>
<accession>A0A6N6K5A7</accession>
<dbReference type="AlphaFoldDB" id="A0A6N6K5A7"/>
<feature type="signal peptide" evidence="1">
    <location>
        <begin position="1"/>
        <end position="22"/>
    </location>
</feature>
<name>A0A6N6K5A7_9ENTR</name>
<dbReference type="Gene3D" id="2.60.40.1090">
    <property type="entry name" value="Fimbrial-type adhesion domain"/>
    <property type="match status" value="1"/>
</dbReference>
<dbReference type="PANTHER" id="PTHR33420:SF32">
    <property type="entry name" value="FIMBRIAL-LIKE PROTEIN"/>
    <property type="match status" value="1"/>
</dbReference>
<evidence type="ECO:0000313" key="3">
    <source>
        <dbReference type="EMBL" id="KAA1279461.1"/>
    </source>
</evidence>
<dbReference type="Pfam" id="PF00419">
    <property type="entry name" value="Fimbrial"/>
    <property type="match status" value="1"/>
</dbReference>
<dbReference type="Proteomes" id="UP000468420">
    <property type="component" value="Unassembled WGS sequence"/>
</dbReference>
<keyword evidence="1" id="KW-0732">Signal</keyword>
<dbReference type="SUPFAM" id="SSF49401">
    <property type="entry name" value="Bacterial adhesins"/>
    <property type="match status" value="1"/>
</dbReference>